<proteinExistence type="inferred from homology"/>
<name>A0A366HIQ4_9BURK</name>
<dbReference type="InterPro" id="IPR000847">
    <property type="entry name" value="LysR_HTH_N"/>
</dbReference>
<dbReference type="Proteomes" id="UP000253628">
    <property type="component" value="Unassembled WGS sequence"/>
</dbReference>
<dbReference type="FunFam" id="1.10.10.10:FF:000001">
    <property type="entry name" value="LysR family transcriptional regulator"/>
    <property type="match status" value="1"/>
</dbReference>
<evidence type="ECO:0000256" key="4">
    <source>
        <dbReference type="ARBA" id="ARBA00023163"/>
    </source>
</evidence>
<accession>A0A366HIQ4</accession>
<dbReference type="InterPro" id="IPR050950">
    <property type="entry name" value="HTH-type_LysR_regulators"/>
</dbReference>
<dbReference type="Pfam" id="PF03466">
    <property type="entry name" value="LysR_substrate"/>
    <property type="match status" value="2"/>
</dbReference>
<evidence type="ECO:0000256" key="2">
    <source>
        <dbReference type="ARBA" id="ARBA00023015"/>
    </source>
</evidence>
<dbReference type="PROSITE" id="PS50931">
    <property type="entry name" value="HTH_LYSR"/>
    <property type="match status" value="1"/>
</dbReference>
<evidence type="ECO:0000256" key="3">
    <source>
        <dbReference type="ARBA" id="ARBA00023125"/>
    </source>
</evidence>
<dbReference type="GO" id="GO:0003677">
    <property type="term" value="F:DNA binding"/>
    <property type="evidence" value="ECO:0007669"/>
    <property type="project" value="UniProtKB-KW"/>
</dbReference>
<comment type="similarity">
    <text evidence="1">Belongs to the LysR transcriptional regulatory family.</text>
</comment>
<dbReference type="PRINTS" id="PR00039">
    <property type="entry name" value="HTHLYSR"/>
</dbReference>
<evidence type="ECO:0000313" key="7">
    <source>
        <dbReference type="Proteomes" id="UP000253628"/>
    </source>
</evidence>
<dbReference type="PANTHER" id="PTHR30419">
    <property type="entry name" value="HTH-TYPE TRANSCRIPTIONAL REGULATOR YBHD"/>
    <property type="match status" value="1"/>
</dbReference>
<keyword evidence="7" id="KW-1185">Reference proteome</keyword>
<dbReference type="Gene3D" id="3.40.190.10">
    <property type="entry name" value="Periplasmic binding protein-like II"/>
    <property type="match status" value="2"/>
</dbReference>
<dbReference type="GO" id="GO:0003700">
    <property type="term" value="F:DNA-binding transcription factor activity"/>
    <property type="evidence" value="ECO:0007669"/>
    <property type="project" value="InterPro"/>
</dbReference>
<organism evidence="6 7">
    <name type="scientific">Eoetvoesiella caeni</name>
    <dbReference type="NCBI Taxonomy" id="645616"/>
    <lineage>
        <taxon>Bacteria</taxon>
        <taxon>Pseudomonadati</taxon>
        <taxon>Pseudomonadota</taxon>
        <taxon>Betaproteobacteria</taxon>
        <taxon>Burkholderiales</taxon>
        <taxon>Alcaligenaceae</taxon>
        <taxon>Eoetvoesiella</taxon>
    </lineage>
</organism>
<dbReference type="SUPFAM" id="SSF53850">
    <property type="entry name" value="Periplasmic binding protein-like II"/>
    <property type="match status" value="1"/>
</dbReference>
<dbReference type="GO" id="GO:0005829">
    <property type="term" value="C:cytosol"/>
    <property type="evidence" value="ECO:0007669"/>
    <property type="project" value="TreeGrafter"/>
</dbReference>
<dbReference type="Gene3D" id="1.10.10.10">
    <property type="entry name" value="Winged helix-like DNA-binding domain superfamily/Winged helix DNA-binding domain"/>
    <property type="match status" value="1"/>
</dbReference>
<evidence type="ECO:0000259" key="5">
    <source>
        <dbReference type="PROSITE" id="PS50931"/>
    </source>
</evidence>
<feature type="domain" description="HTH lysR-type" evidence="5">
    <location>
        <begin position="1"/>
        <end position="60"/>
    </location>
</feature>
<dbReference type="EMBL" id="QNRQ01000002">
    <property type="protein sequence ID" value="RBP41796.1"/>
    <property type="molecule type" value="Genomic_DNA"/>
</dbReference>
<gene>
    <name evidence="6" type="ORF">DFR37_102175</name>
</gene>
<reference evidence="6 7" key="1">
    <citation type="submission" date="2018-06" db="EMBL/GenBank/DDBJ databases">
        <title>Genomic Encyclopedia of Type Strains, Phase IV (KMG-IV): sequencing the most valuable type-strain genomes for metagenomic binning, comparative biology and taxonomic classification.</title>
        <authorList>
            <person name="Goeker M."/>
        </authorList>
    </citation>
    <scope>NUCLEOTIDE SEQUENCE [LARGE SCALE GENOMIC DNA]</scope>
    <source>
        <strain evidence="6 7">DSM 25520</strain>
    </source>
</reference>
<dbReference type="InterPro" id="IPR036388">
    <property type="entry name" value="WH-like_DNA-bd_sf"/>
</dbReference>
<dbReference type="Pfam" id="PF00126">
    <property type="entry name" value="HTH_1"/>
    <property type="match status" value="1"/>
</dbReference>
<protein>
    <submittedName>
        <fullName evidence="6">DNA-binding transcriptional LysR family regulator</fullName>
    </submittedName>
</protein>
<evidence type="ECO:0000313" key="6">
    <source>
        <dbReference type="EMBL" id="RBP41796.1"/>
    </source>
</evidence>
<evidence type="ECO:0000256" key="1">
    <source>
        <dbReference type="ARBA" id="ARBA00009437"/>
    </source>
</evidence>
<keyword evidence="2" id="KW-0805">Transcription regulation</keyword>
<dbReference type="RefSeq" id="WP_113932046.1">
    <property type="nucleotide sequence ID" value="NZ_JACCEU010000002.1"/>
</dbReference>
<dbReference type="InterPro" id="IPR005119">
    <property type="entry name" value="LysR_subst-bd"/>
</dbReference>
<keyword evidence="3 6" id="KW-0238">DNA-binding</keyword>
<dbReference type="AlphaFoldDB" id="A0A366HIQ4"/>
<dbReference type="SUPFAM" id="SSF46785">
    <property type="entry name" value="Winged helix' DNA-binding domain"/>
    <property type="match status" value="1"/>
</dbReference>
<sequence length="319" mass="34834">MNVSFRQIKAFLQVARLGNFTRAAEKMHVTQAGLSIMMRELEAQLNCRLFDRTTRIVTLTTAGEQFLPVATRMVAELEASAEQLGEMTNKARQVLHVGVTPLVSSNVLPQAWQLFRAKHPEVKVKVVDTDPQQVQALVDAGELDFGLGAFFTPTAGIELVPLFEYQLMWIQGGVQAGPQASGKTRRQAGGDMQKMPANTVSWSALMETPLISLPLENKIQQWIEGHLSGIGRGHEDRPTFNNFETLIAMVSAGMGTAIVPSYAIAACRRHGVQAAMLADPTARLNFYRITKRGRAIAATMDDFTAAFIAAVPSEVSSHA</sequence>
<dbReference type="OrthoDB" id="9106612at2"/>
<keyword evidence="4" id="KW-0804">Transcription</keyword>
<comment type="caution">
    <text evidence="6">The sequence shown here is derived from an EMBL/GenBank/DDBJ whole genome shotgun (WGS) entry which is preliminary data.</text>
</comment>
<dbReference type="InterPro" id="IPR036390">
    <property type="entry name" value="WH_DNA-bd_sf"/>
</dbReference>